<dbReference type="EMBL" id="AP028923">
    <property type="protein sequence ID" value="BET03249.1"/>
    <property type="molecule type" value="Genomic_DNA"/>
</dbReference>
<evidence type="ECO:0000256" key="1">
    <source>
        <dbReference type="SAM" id="MobiDB-lite"/>
    </source>
</evidence>
<dbReference type="InterPro" id="IPR002557">
    <property type="entry name" value="Chitin-bd_dom"/>
</dbReference>
<evidence type="ECO:0000256" key="2">
    <source>
        <dbReference type="SAM" id="SignalP"/>
    </source>
</evidence>
<evidence type="ECO:0000259" key="3">
    <source>
        <dbReference type="PROSITE" id="PS50940"/>
    </source>
</evidence>
<keyword evidence="2" id="KW-0732">Signal</keyword>
<proteinExistence type="predicted"/>
<organism evidence="4 5">
    <name type="scientific">Nesidiocoris tenuis</name>
    <dbReference type="NCBI Taxonomy" id="355587"/>
    <lineage>
        <taxon>Eukaryota</taxon>
        <taxon>Metazoa</taxon>
        <taxon>Ecdysozoa</taxon>
        <taxon>Arthropoda</taxon>
        <taxon>Hexapoda</taxon>
        <taxon>Insecta</taxon>
        <taxon>Pterygota</taxon>
        <taxon>Neoptera</taxon>
        <taxon>Paraneoptera</taxon>
        <taxon>Hemiptera</taxon>
        <taxon>Heteroptera</taxon>
        <taxon>Panheteroptera</taxon>
        <taxon>Cimicomorpha</taxon>
        <taxon>Miridae</taxon>
        <taxon>Dicyphina</taxon>
        <taxon>Nesidiocoris</taxon>
    </lineage>
</organism>
<dbReference type="PROSITE" id="PS50940">
    <property type="entry name" value="CHIT_BIND_II"/>
    <property type="match status" value="1"/>
</dbReference>
<feature type="chain" id="PRO_5046726223" evidence="2">
    <location>
        <begin position="19"/>
        <end position="117"/>
    </location>
</feature>
<feature type="signal peptide" evidence="2">
    <location>
        <begin position="1"/>
        <end position="18"/>
    </location>
</feature>
<sequence>MRFAAAIFGFGLVAVAVADDFQCNGVEDYLYPDSSNCRYYHICKKGSNKSSEDACFIFFRRFNPEKLRCDWCWNVDCSAKPPPPPTPSSPTTPPPTTPPPTTPPPTTPPPTTPSSLP</sequence>
<accession>A0ABN7BG07</accession>
<dbReference type="Proteomes" id="UP001307889">
    <property type="component" value="Chromosome 15"/>
</dbReference>
<feature type="domain" description="Chitin-binding type-2" evidence="3">
    <location>
        <begin position="20"/>
        <end position="79"/>
    </location>
</feature>
<gene>
    <name evidence="4" type="ORF">NTJ_16067</name>
</gene>
<evidence type="ECO:0000313" key="5">
    <source>
        <dbReference type="Proteomes" id="UP001307889"/>
    </source>
</evidence>
<reference evidence="4 5" key="1">
    <citation type="submission" date="2023-09" db="EMBL/GenBank/DDBJ databases">
        <title>Nesidiocoris tenuis whole genome shotgun sequence.</title>
        <authorList>
            <person name="Shibata T."/>
            <person name="Shimoda M."/>
            <person name="Kobayashi T."/>
            <person name="Uehara T."/>
        </authorList>
    </citation>
    <scope>NUCLEOTIDE SEQUENCE [LARGE SCALE GENOMIC DNA]</scope>
    <source>
        <strain evidence="4 5">Japan</strain>
    </source>
</reference>
<dbReference type="InterPro" id="IPR036508">
    <property type="entry name" value="Chitin-bd_dom_sf"/>
</dbReference>
<dbReference type="SUPFAM" id="SSF57625">
    <property type="entry name" value="Invertebrate chitin-binding proteins"/>
    <property type="match status" value="1"/>
</dbReference>
<dbReference type="Gene3D" id="2.170.140.10">
    <property type="entry name" value="Chitin binding domain"/>
    <property type="match status" value="1"/>
</dbReference>
<feature type="region of interest" description="Disordered" evidence="1">
    <location>
        <begin position="81"/>
        <end position="117"/>
    </location>
</feature>
<name>A0ABN7BG07_9HEMI</name>
<keyword evidence="5" id="KW-1185">Reference proteome</keyword>
<protein>
    <submittedName>
        <fullName evidence="4">Cuticular protein analogous to peritrophins 3-A2</fullName>
    </submittedName>
</protein>
<evidence type="ECO:0000313" key="4">
    <source>
        <dbReference type="EMBL" id="BET03249.1"/>
    </source>
</evidence>